<evidence type="ECO:0000256" key="4">
    <source>
        <dbReference type="ARBA" id="ARBA00016436"/>
    </source>
</evidence>
<dbReference type="GO" id="GO:0005886">
    <property type="term" value="C:plasma membrane"/>
    <property type="evidence" value="ECO:0007669"/>
    <property type="project" value="TreeGrafter"/>
</dbReference>
<evidence type="ECO:0000256" key="2">
    <source>
        <dbReference type="ARBA" id="ARBA00004870"/>
    </source>
</evidence>
<comment type="similarity">
    <text evidence="13">Belongs to the LpxK family.</text>
</comment>
<evidence type="ECO:0000256" key="9">
    <source>
        <dbReference type="ARBA" id="ARBA00022777"/>
    </source>
</evidence>
<reference evidence="14 15" key="1">
    <citation type="submission" date="2016-10" db="EMBL/GenBank/DDBJ databases">
        <authorList>
            <person name="de Groot N.N."/>
        </authorList>
    </citation>
    <scope>NUCLEOTIDE SEQUENCE [LARGE SCALE GENOMIC DNA]</scope>
    <source>
        <strain evidence="14 15">DSM 18438</strain>
    </source>
</reference>
<dbReference type="EC" id="2.7.1.130" evidence="3 13"/>
<evidence type="ECO:0000256" key="5">
    <source>
        <dbReference type="ARBA" id="ARBA00022516"/>
    </source>
</evidence>
<dbReference type="PANTHER" id="PTHR42724:SF1">
    <property type="entry name" value="TETRAACYLDISACCHARIDE 4'-KINASE, MITOCHONDRIAL-RELATED"/>
    <property type="match status" value="1"/>
</dbReference>
<dbReference type="PANTHER" id="PTHR42724">
    <property type="entry name" value="TETRAACYLDISACCHARIDE 4'-KINASE"/>
    <property type="match status" value="1"/>
</dbReference>
<dbReference type="GO" id="GO:0009244">
    <property type="term" value="P:lipopolysaccharide core region biosynthetic process"/>
    <property type="evidence" value="ECO:0007669"/>
    <property type="project" value="TreeGrafter"/>
</dbReference>
<protein>
    <recommendedName>
        <fullName evidence="4 13">Tetraacyldisaccharide 4'-kinase</fullName>
        <ecNumber evidence="3 13">2.7.1.130</ecNumber>
    </recommendedName>
    <alternativeName>
        <fullName evidence="12 13">Lipid A 4'-kinase</fullName>
    </alternativeName>
</protein>
<dbReference type="AlphaFoldDB" id="A0A1I1E845"/>
<evidence type="ECO:0000256" key="13">
    <source>
        <dbReference type="HAMAP-Rule" id="MF_00409"/>
    </source>
</evidence>
<dbReference type="OrthoDB" id="9766423at2"/>
<evidence type="ECO:0000256" key="1">
    <source>
        <dbReference type="ARBA" id="ARBA00002274"/>
    </source>
</evidence>
<evidence type="ECO:0000313" key="15">
    <source>
        <dbReference type="Proteomes" id="UP000199058"/>
    </source>
</evidence>
<comment type="function">
    <text evidence="1 13">Transfers the gamma-phosphate of ATP to the 4'-position of a tetraacyldisaccharide 1-phosphate intermediate (termed DS-1-P) to form tetraacyldisaccharide 1,4'-bis-phosphate (lipid IVA).</text>
</comment>
<organism evidence="14 15">
    <name type="scientific">Marinospirillum celere</name>
    <dbReference type="NCBI Taxonomy" id="1122252"/>
    <lineage>
        <taxon>Bacteria</taxon>
        <taxon>Pseudomonadati</taxon>
        <taxon>Pseudomonadota</taxon>
        <taxon>Gammaproteobacteria</taxon>
        <taxon>Oceanospirillales</taxon>
        <taxon>Oceanospirillaceae</taxon>
        <taxon>Marinospirillum</taxon>
    </lineage>
</organism>
<evidence type="ECO:0000256" key="11">
    <source>
        <dbReference type="ARBA" id="ARBA00023098"/>
    </source>
</evidence>
<dbReference type="STRING" id="1122252.SAMN05660443_0424"/>
<dbReference type="SUPFAM" id="SSF52540">
    <property type="entry name" value="P-loop containing nucleoside triphosphate hydrolases"/>
    <property type="match status" value="1"/>
</dbReference>
<dbReference type="RefSeq" id="WP_091958431.1">
    <property type="nucleotide sequence ID" value="NZ_FOLH01000001.1"/>
</dbReference>
<keyword evidence="9 13" id="KW-0418">Kinase</keyword>
<sequence length="328" mass="36550">MKLQNWIESHWYAAAPGPLNKLLCLEKLYLKQLEKRRQAYSTGKKASWRAPVPVIIVGNISVGGSGKSPVVASLARYLQRQGYQPGIISRGYGSKAKSYPFRVEQDSNPQEAGDEPLMLARQTQLPVAIDPKRPRAAQLLIEEGCDLLIADDGLQHLALQRDIELVVIDGARGLGNGHCLPVGPLREPPQRLQTVDWVLCQGELQHPLDIEPIHYHLEQTAWRRGDGLWQSALPFNPGQEVHALAGIGNPQRFFDQLTAQGLEVTPHPLPDHARMSAATLNLPGDQPIIMTAKDAVKLQPWLNQRHWIVEVEARLPEDFLKALSQKLK</sequence>
<evidence type="ECO:0000256" key="12">
    <source>
        <dbReference type="ARBA" id="ARBA00029757"/>
    </source>
</evidence>
<dbReference type="HAMAP" id="MF_00409">
    <property type="entry name" value="LpxK"/>
    <property type="match status" value="1"/>
</dbReference>
<dbReference type="GO" id="GO:0009245">
    <property type="term" value="P:lipid A biosynthetic process"/>
    <property type="evidence" value="ECO:0007669"/>
    <property type="project" value="UniProtKB-UniRule"/>
</dbReference>
<accession>A0A1I1E845</accession>
<evidence type="ECO:0000256" key="10">
    <source>
        <dbReference type="ARBA" id="ARBA00022840"/>
    </source>
</evidence>
<dbReference type="GO" id="GO:0005524">
    <property type="term" value="F:ATP binding"/>
    <property type="evidence" value="ECO:0007669"/>
    <property type="project" value="UniProtKB-UniRule"/>
</dbReference>
<keyword evidence="6 13" id="KW-0441">Lipid A biosynthesis</keyword>
<dbReference type="EMBL" id="FOLH01000001">
    <property type="protein sequence ID" value="SFB83305.1"/>
    <property type="molecule type" value="Genomic_DNA"/>
</dbReference>
<evidence type="ECO:0000256" key="6">
    <source>
        <dbReference type="ARBA" id="ARBA00022556"/>
    </source>
</evidence>
<dbReference type="InterPro" id="IPR027417">
    <property type="entry name" value="P-loop_NTPase"/>
</dbReference>
<proteinExistence type="inferred from homology"/>
<dbReference type="Pfam" id="PF02606">
    <property type="entry name" value="LpxK"/>
    <property type="match status" value="1"/>
</dbReference>
<keyword evidence="11 13" id="KW-0443">Lipid metabolism</keyword>
<keyword evidence="8 13" id="KW-0547">Nucleotide-binding</keyword>
<evidence type="ECO:0000256" key="3">
    <source>
        <dbReference type="ARBA" id="ARBA00012071"/>
    </source>
</evidence>
<keyword evidence="7 13" id="KW-0808">Transferase</keyword>
<dbReference type="Proteomes" id="UP000199058">
    <property type="component" value="Unassembled WGS sequence"/>
</dbReference>
<dbReference type="GO" id="GO:0009029">
    <property type="term" value="F:lipid-A 4'-kinase activity"/>
    <property type="evidence" value="ECO:0007669"/>
    <property type="project" value="UniProtKB-UniRule"/>
</dbReference>
<name>A0A1I1E845_9GAMM</name>
<dbReference type="InterPro" id="IPR003758">
    <property type="entry name" value="LpxK"/>
</dbReference>
<keyword evidence="5 13" id="KW-0444">Lipid biosynthesis</keyword>
<evidence type="ECO:0000313" key="14">
    <source>
        <dbReference type="EMBL" id="SFB83305.1"/>
    </source>
</evidence>
<keyword evidence="15" id="KW-1185">Reference proteome</keyword>
<dbReference type="NCBIfam" id="TIGR00682">
    <property type="entry name" value="lpxK"/>
    <property type="match status" value="1"/>
</dbReference>
<keyword evidence="10 13" id="KW-0067">ATP-binding</keyword>
<evidence type="ECO:0000256" key="7">
    <source>
        <dbReference type="ARBA" id="ARBA00022679"/>
    </source>
</evidence>
<comment type="pathway">
    <text evidence="2 13">Glycolipid biosynthesis; lipid IV(A) biosynthesis; lipid IV(A) from (3R)-3-hydroxytetradecanoyl-[acyl-carrier-protein] and UDP-N-acetyl-alpha-D-glucosamine: step 6/6.</text>
</comment>
<comment type="catalytic activity">
    <reaction evidence="13">
        <text>a lipid A disaccharide + ATP = a lipid IVA + ADP + H(+)</text>
        <dbReference type="Rhea" id="RHEA:67840"/>
        <dbReference type="ChEBI" id="CHEBI:15378"/>
        <dbReference type="ChEBI" id="CHEBI:30616"/>
        <dbReference type="ChEBI" id="CHEBI:176343"/>
        <dbReference type="ChEBI" id="CHEBI:176425"/>
        <dbReference type="ChEBI" id="CHEBI:456216"/>
        <dbReference type="EC" id="2.7.1.130"/>
    </reaction>
</comment>
<evidence type="ECO:0000256" key="8">
    <source>
        <dbReference type="ARBA" id="ARBA00022741"/>
    </source>
</evidence>
<dbReference type="UniPathway" id="UPA00359">
    <property type="reaction ID" value="UER00482"/>
</dbReference>
<comment type="caution">
    <text evidence="13">Lacks conserved residue(s) required for the propagation of feature annotation.</text>
</comment>
<gene>
    <name evidence="13" type="primary">lpxK</name>
    <name evidence="14" type="ORF">SAMN05660443_0424</name>
</gene>